<comment type="caution">
    <text evidence="3">The sequence shown here is derived from an EMBL/GenBank/DDBJ whole genome shotgun (WGS) entry which is preliminary data.</text>
</comment>
<feature type="compositionally biased region" description="Polar residues" evidence="2">
    <location>
        <begin position="21"/>
        <end position="30"/>
    </location>
</feature>
<accession>A0AAE0BS21</accession>
<evidence type="ECO:0000313" key="4">
    <source>
        <dbReference type="Proteomes" id="UP001190700"/>
    </source>
</evidence>
<evidence type="ECO:0000256" key="1">
    <source>
        <dbReference type="SAM" id="Coils"/>
    </source>
</evidence>
<keyword evidence="4" id="KW-1185">Reference proteome</keyword>
<evidence type="ECO:0000256" key="2">
    <source>
        <dbReference type="SAM" id="MobiDB-lite"/>
    </source>
</evidence>
<proteinExistence type="predicted"/>
<evidence type="ECO:0000313" key="3">
    <source>
        <dbReference type="EMBL" id="KAK3241143.1"/>
    </source>
</evidence>
<organism evidence="3 4">
    <name type="scientific">Cymbomonas tetramitiformis</name>
    <dbReference type="NCBI Taxonomy" id="36881"/>
    <lineage>
        <taxon>Eukaryota</taxon>
        <taxon>Viridiplantae</taxon>
        <taxon>Chlorophyta</taxon>
        <taxon>Pyramimonadophyceae</taxon>
        <taxon>Pyramimonadales</taxon>
        <taxon>Pyramimonadaceae</taxon>
        <taxon>Cymbomonas</taxon>
    </lineage>
</organism>
<protein>
    <submittedName>
        <fullName evidence="3">Uncharacterized protein</fullName>
    </submittedName>
</protein>
<feature type="region of interest" description="Disordered" evidence="2">
    <location>
        <begin position="13"/>
        <end position="37"/>
    </location>
</feature>
<feature type="coiled-coil region" evidence="1">
    <location>
        <begin position="578"/>
        <end position="605"/>
    </location>
</feature>
<feature type="coiled-coil region" evidence="1">
    <location>
        <begin position="661"/>
        <end position="702"/>
    </location>
</feature>
<sequence>MEKTSLALKKEYSEEMRNERQQNALDNQAKQEAMRLASESDKAKSIKGAVSEATKILQQFNDLKYFALEDELRDTKQEVNTMKGQVTKLINSEAMLEEMLRLSIMDNRQKIMDQRDKFVEYFANRLVHMKGRESCLVVFERFRSIREQAHVARALEDIDEALTKVMTCMWNNRRVRVHFRRWLMEVHTSLFHVEKCRMAVEHYLDRLGNVFITKLKKAMRLMRRKRDDAERHWYKQLCGPIFKAWQYCESEAKERLMLNSAQLKKMDDTRDNLMIEMQGKTDHHYYKWGFEAFKLNLQEACEDRAYMDGMAEVQEQADIIWAQIAKRHNRRKMLWKAWKSWFFVVEDLRQQDTLFQHVTESLHRLRFRHLFRKWAELITMSRLLMCEAEVWMRRYRLRDAFMAFKLPLEVAREGAMKESVRRVSTNDAFRLQEVPQLYEVVLRKYWDWWVDFIAGADVFGARAILDKRVTRFGLCDLLEEKPKSKSKSGAGEGKTDGNESDGSSSSSSSSDEEMLTGRISRATPNTENIIVQRSTITNEERLRMQAKKDQEISQLQVIYETNVTKAREAVELEEHGSVQDKAQALAALELEMKEMSKKMEYQQQLVKKKHEEEMVRAVTENKAAVNVGTVSALKYAFAQDSEERDLALIRGAFQAMRRSVLMASKDRENAMQAELRALRDKNRADEEERERLKDELQKAKAVEAIANDFAETSPMNSTEPPPPAKAQKKRDSTITGGTMQMLKYVFVKAEKQPGVLLRVAFNAFAENLRLMRGVKSVLSVLSSGSLRDRLLLWYLTMKRASMARNFFRSLFTGKAFKAWHKAAQASIVNSLKEKIQTLQLQLEQNKGTVTVASEKVVEERVVEVEVLRGPTQDEVQAMGPVLEGPRVGEDPVLD</sequence>
<dbReference type="Proteomes" id="UP001190700">
    <property type="component" value="Unassembled WGS sequence"/>
</dbReference>
<reference evidence="3 4" key="1">
    <citation type="journal article" date="2015" name="Genome Biol. Evol.">
        <title>Comparative Genomics of a Bacterivorous Green Alga Reveals Evolutionary Causalities and Consequences of Phago-Mixotrophic Mode of Nutrition.</title>
        <authorList>
            <person name="Burns J.A."/>
            <person name="Paasch A."/>
            <person name="Narechania A."/>
            <person name="Kim E."/>
        </authorList>
    </citation>
    <scope>NUCLEOTIDE SEQUENCE [LARGE SCALE GENOMIC DNA]</scope>
    <source>
        <strain evidence="3 4">PLY_AMNH</strain>
    </source>
</reference>
<dbReference type="EMBL" id="LGRX02033461">
    <property type="protein sequence ID" value="KAK3241143.1"/>
    <property type="molecule type" value="Genomic_DNA"/>
</dbReference>
<name>A0AAE0BS21_9CHLO</name>
<gene>
    <name evidence="3" type="ORF">CYMTET_49058</name>
</gene>
<dbReference type="AlphaFoldDB" id="A0AAE0BS21"/>
<keyword evidence="1" id="KW-0175">Coiled coil</keyword>
<feature type="region of interest" description="Disordered" evidence="2">
    <location>
        <begin position="483"/>
        <end position="527"/>
    </location>
</feature>
<feature type="region of interest" description="Disordered" evidence="2">
    <location>
        <begin position="707"/>
        <end position="733"/>
    </location>
</feature>